<dbReference type="GO" id="GO:0003676">
    <property type="term" value="F:nucleic acid binding"/>
    <property type="evidence" value="ECO:0007669"/>
    <property type="project" value="InterPro"/>
</dbReference>
<dbReference type="EMBL" id="JAAXPF010000003">
    <property type="protein sequence ID" value="NKY68573.1"/>
    <property type="molecule type" value="Genomic_DNA"/>
</dbReference>
<evidence type="ECO:0000313" key="3">
    <source>
        <dbReference type="EMBL" id="MET3944953.1"/>
    </source>
</evidence>
<keyword evidence="6" id="KW-1185">Reference proteome</keyword>
<dbReference type="Pfam" id="PF13683">
    <property type="entry name" value="rve_3"/>
    <property type="match status" value="1"/>
</dbReference>
<evidence type="ECO:0000259" key="2">
    <source>
        <dbReference type="PROSITE" id="PS50994"/>
    </source>
</evidence>
<evidence type="ECO:0000313" key="4">
    <source>
        <dbReference type="EMBL" id="NKY68573.1"/>
    </source>
</evidence>
<comment type="caution">
    <text evidence="4">The sequence shown here is derived from an EMBL/GenBank/DDBJ whole genome shotgun (WGS) entry which is preliminary data.</text>
</comment>
<dbReference type="Proteomes" id="UP001549139">
    <property type="component" value="Unassembled WGS sequence"/>
</dbReference>
<dbReference type="Pfam" id="PF13565">
    <property type="entry name" value="HTH_32"/>
    <property type="match status" value="1"/>
</dbReference>
<dbReference type="InterPro" id="IPR001584">
    <property type="entry name" value="Integrase_cat-core"/>
</dbReference>
<dbReference type="InterPro" id="IPR012337">
    <property type="entry name" value="RNaseH-like_sf"/>
</dbReference>
<dbReference type="PROSITE" id="PS50994">
    <property type="entry name" value="INTEGRASE"/>
    <property type="match status" value="1"/>
</dbReference>
<evidence type="ECO:0000256" key="1">
    <source>
        <dbReference type="SAM" id="MobiDB-lite"/>
    </source>
</evidence>
<sequence>MKKAEKPAPKIIIETMEVTGMTQAEAAEHFGVTTRWIRTLQQRHRKGGYEALEPRSKRPHTNPRTLDQSVADRILELREELTNRGTDAGANTIRWHLQQEGIDPPPAASTIHRVLANNGHVTPQPQKRPRSSWIRFQAGQPNETWQMDYSDWTIAAHKRVVILTILDDHSRFIISCRAYPCATVGNVIASFTTAAETHGYPQSTLTDNGRAFRTSADPTNPSRNGFEQLLVDLGITQKNGKPYHPQTQGKVERSHQTLKIALAHKPPATSINELNTQLDDIIEYYNHKRPHRALDRITPAEAYNALPKAKPNSAQNSNDFRLRTDKVGANGKTTLRWRGKLRRLYIGRRWGGEPITMICVDNHVDIKLISSGAQIATYTLTDEKIYYNQKDNEITPPRGTPKTKNLETP</sequence>
<dbReference type="SUPFAM" id="SSF53098">
    <property type="entry name" value="Ribonuclease H-like"/>
    <property type="match status" value="1"/>
</dbReference>
<organism evidence="4 5">
    <name type="scientific">Corynebacterium mucifaciens</name>
    <dbReference type="NCBI Taxonomy" id="57171"/>
    <lineage>
        <taxon>Bacteria</taxon>
        <taxon>Bacillati</taxon>
        <taxon>Actinomycetota</taxon>
        <taxon>Actinomycetes</taxon>
        <taxon>Mycobacteriales</taxon>
        <taxon>Corynebacteriaceae</taxon>
        <taxon>Corynebacterium</taxon>
    </lineage>
</organism>
<dbReference type="EMBL" id="JBEPNZ010000001">
    <property type="protein sequence ID" value="MET3944953.1"/>
    <property type="molecule type" value="Genomic_DNA"/>
</dbReference>
<protein>
    <submittedName>
        <fullName evidence="4">IS481 family transposase</fullName>
    </submittedName>
    <submittedName>
        <fullName evidence="3">Transposase InsO family protein</fullName>
    </submittedName>
</protein>
<dbReference type="GO" id="GO:0015074">
    <property type="term" value="P:DNA integration"/>
    <property type="evidence" value="ECO:0007669"/>
    <property type="project" value="InterPro"/>
</dbReference>
<dbReference type="InterPro" id="IPR036397">
    <property type="entry name" value="RNaseH_sf"/>
</dbReference>
<dbReference type="Proteomes" id="UP000554284">
    <property type="component" value="Unassembled WGS sequence"/>
</dbReference>
<dbReference type="PANTHER" id="PTHR35004:SF7">
    <property type="entry name" value="INTEGRASE PROTEIN"/>
    <property type="match status" value="1"/>
</dbReference>
<reference evidence="3 6" key="2">
    <citation type="submission" date="2024-06" db="EMBL/GenBank/DDBJ databases">
        <title>Sequencing the genomes of 1000 actinobacteria strains.</title>
        <authorList>
            <person name="Klenk H.-P."/>
        </authorList>
    </citation>
    <scope>NUCLEOTIDE SEQUENCE [LARGE SCALE GENOMIC DNA]</scope>
    <source>
        <strain evidence="3 6">DSM 44265</strain>
    </source>
</reference>
<dbReference type="InterPro" id="IPR009057">
    <property type="entry name" value="Homeodomain-like_sf"/>
</dbReference>
<dbReference type="RefSeq" id="WP_168684175.1">
    <property type="nucleotide sequence ID" value="NZ_JAAXPF010000003.1"/>
</dbReference>
<dbReference type="InterPro" id="IPR047656">
    <property type="entry name" value="IS481-like_transpos"/>
</dbReference>
<feature type="region of interest" description="Disordered" evidence="1">
    <location>
        <begin position="390"/>
        <end position="409"/>
    </location>
</feature>
<feature type="domain" description="Integrase catalytic" evidence="2">
    <location>
        <begin position="137"/>
        <end position="307"/>
    </location>
</feature>
<dbReference type="SUPFAM" id="SSF46689">
    <property type="entry name" value="Homeodomain-like"/>
    <property type="match status" value="1"/>
</dbReference>
<accession>A0A7X6LQV7</accession>
<dbReference type="AlphaFoldDB" id="A0A7X6LQV7"/>
<dbReference type="PANTHER" id="PTHR35004">
    <property type="entry name" value="TRANSPOSASE RV3428C-RELATED"/>
    <property type="match status" value="1"/>
</dbReference>
<evidence type="ECO:0000313" key="5">
    <source>
        <dbReference type="Proteomes" id="UP000554284"/>
    </source>
</evidence>
<dbReference type="NCBIfam" id="NF033577">
    <property type="entry name" value="transpos_IS481"/>
    <property type="match status" value="1"/>
</dbReference>
<dbReference type="Gene3D" id="3.30.420.10">
    <property type="entry name" value="Ribonuclease H-like superfamily/Ribonuclease H"/>
    <property type="match status" value="1"/>
</dbReference>
<proteinExistence type="predicted"/>
<gene>
    <name evidence="4" type="ORF">HF989_04195</name>
    <name evidence="3" type="ORF">JOF50_001752</name>
</gene>
<reference evidence="4 5" key="1">
    <citation type="submission" date="2020-04" db="EMBL/GenBank/DDBJ databases">
        <title>MicrobeNet Type strains.</title>
        <authorList>
            <person name="Nicholson A.C."/>
        </authorList>
    </citation>
    <scope>NUCLEOTIDE SEQUENCE [LARGE SCALE GENOMIC DNA]</scope>
    <source>
        <strain evidence="4 5">ATCC 700355</strain>
    </source>
</reference>
<name>A0A7X6LQV7_9CORY</name>
<evidence type="ECO:0000313" key="6">
    <source>
        <dbReference type="Proteomes" id="UP001549139"/>
    </source>
</evidence>